<dbReference type="InterPro" id="IPR029063">
    <property type="entry name" value="SAM-dependent_MTases_sf"/>
</dbReference>
<dbReference type="Pfam" id="PF01596">
    <property type="entry name" value="Methyltransf_3"/>
    <property type="match status" value="2"/>
</dbReference>
<gene>
    <name evidence="6" type="ORF">PGLA1383_LOCUS57653</name>
</gene>
<evidence type="ECO:0000313" key="7">
    <source>
        <dbReference type="Proteomes" id="UP000654075"/>
    </source>
</evidence>
<dbReference type="InterPro" id="IPR002935">
    <property type="entry name" value="SAM_O-MeTrfase"/>
</dbReference>
<accession>A0A813HYT6</accession>
<evidence type="ECO:0000313" key="6">
    <source>
        <dbReference type="EMBL" id="CAE8643305.1"/>
    </source>
</evidence>
<protein>
    <recommendedName>
        <fullName evidence="8">Caffeoyl-CoA O-methyltransferase</fullName>
    </recommendedName>
</protein>
<keyword evidence="2" id="KW-0808">Transferase</keyword>
<dbReference type="PANTHER" id="PTHR10509">
    <property type="entry name" value="O-METHYLTRANSFERASE-RELATED"/>
    <property type="match status" value="1"/>
</dbReference>
<organism evidence="6 7">
    <name type="scientific">Polarella glacialis</name>
    <name type="common">Dinoflagellate</name>
    <dbReference type="NCBI Taxonomy" id="89957"/>
    <lineage>
        <taxon>Eukaryota</taxon>
        <taxon>Sar</taxon>
        <taxon>Alveolata</taxon>
        <taxon>Dinophyceae</taxon>
        <taxon>Suessiales</taxon>
        <taxon>Suessiaceae</taxon>
        <taxon>Polarella</taxon>
    </lineage>
</organism>
<evidence type="ECO:0000256" key="2">
    <source>
        <dbReference type="ARBA" id="ARBA00022679"/>
    </source>
</evidence>
<sequence>MACTKCASLGSGPAFLQPVQSTRPRPASSLGQPPVQGDMSSVAAPAAATASATASAVLAVAGAVSLGAASGRRRAAKLPKVVRLQGAQNMPSPTLEINYYELDAVEAPRILSAIRLAIKMASPIVKESTSPEERLLKLLSEPSVQSLLTTVSRLPVFSKEMALAFKEPFLFFLFSTCVMVALVPQHSQTFRPVEACDQDGLPSCVVRVLRVKGRERPNGKCFARVSNCSSTYTAPIPLRHVGAWLMASPDSRLVLALFSNALPPIVSGYEGDEGGQRDLAILLEPGTWEQTAGALLLARIEFGEFLRVLTQTPNHAKNIKHLNDQLPAEVKAEYLRNADYLETADAHAVYPTSIYRQCDGFTLATKDASTIEAVMSTTLTTTIKIARKVLEPSNHLLYNIYKPLGRCVAVVDDKVDAIYGKELDAYFAGHGIEFKKIVSSGNEADKDIRDVERILIAPPEDRFVVTPTDLMITTLTKTQDTAAVGEVVRMLDGVDGMVVKYSTQPSEALRNVSVQTAKTNPNWAEMEKKGATSKLLEAGRDGESFCNLGFCFHFADYSCPLLIDSFYSTCLASSSCHKHAEGQLLQLLVKFGRVKKVLDIGTFTGYSSLAMAEALPEEPLTTWLGSCRHDARLDGSAVLVAGHQVGLDGRVVTLERQEEAAKMAAENWASSPHVGKIESRVGEAQALLQELASQGESFDLVFLDVDKPGYFALYQTLMETGLLRVGGLLAVDNTMYKGEELTGERLSVNGEGARALNAGLLADDRVLQVMLPLRDGLTLAFRQH</sequence>
<evidence type="ECO:0008006" key="8">
    <source>
        <dbReference type="Google" id="ProtNLM"/>
    </source>
</evidence>
<evidence type="ECO:0000256" key="5">
    <source>
        <dbReference type="SAM" id="MobiDB-lite"/>
    </source>
</evidence>
<dbReference type="GO" id="GO:0008171">
    <property type="term" value="F:O-methyltransferase activity"/>
    <property type="evidence" value="ECO:0007669"/>
    <property type="project" value="InterPro"/>
</dbReference>
<comment type="caution">
    <text evidence="6">The sequence shown here is derived from an EMBL/GenBank/DDBJ whole genome shotgun (WGS) entry which is preliminary data.</text>
</comment>
<comment type="similarity">
    <text evidence="4">Belongs to the class I-like SAM-binding methyltransferase superfamily. Cation-dependent O-methyltransferase family.</text>
</comment>
<evidence type="ECO:0000256" key="1">
    <source>
        <dbReference type="ARBA" id="ARBA00022603"/>
    </source>
</evidence>
<keyword evidence="3" id="KW-0949">S-adenosyl-L-methionine</keyword>
<proteinExistence type="inferred from homology"/>
<dbReference type="Proteomes" id="UP000654075">
    <property type="component" value="Unassembled WGS sequence"/>
</dbReference>
<keyword evidence="7" id="KW-1185">Reference proteome</keyword>
<reference evidence="6" key="1">
    <citation type="submission" date="2021-02" db="EMBL/GenBank/DDBJ databases">
        <authorList>
            <person name="Dougan E. K."/>
            <person name="Rhodes N."/>
            <person name="Thang M."/>
            <person name="Chan C."/>
        </authorList>
    </citation>
    <scope>NUCLEOTIDE SEQUENCE</scope>
</reference>
<evidence type="ECO:0000256" key="4">
    <source>
        <dbReference type="ARBA" id="ARBA00023453"/>
    </source>
</evidence>
<evidence type="ECO:0000256" key="3">
    <source>
        <dbReference type="ARBA" id="ARBA00022691"/>
    </source>
</evidence>
<keyword evidence="1" id="KW-0489">Methyltransferase</keyword>
<dbReference type="PROSITE" id="PS51682">
    <property type="entry name" value="SAM_OMT_I"/>
    <property type="match status" value="1"/>
</dbReference>
<dbReference type="AlphaFoldDB" id="A0A813HYT6"/>
<dbReference type="GO" id="GO:0032259">
    <property type="term" value="P:methylation"/>
    <property type="evidence" value="ECO:0007669"/>
    <property type="project" value="UniProtKB-KW"/>
</dbReference>
<dbReference type="GO" id="GO:0008757">
    <property type="term" value="F:S-adenosylmethionine-dependent methyltransferase activity"/>
    <property type="evidence" value="ECO:0007669"/>
    <property type="project" value="TreeGrafter"/>
</dbReference>
<dbReference type="InterPro" id="IPR050362">
    <property type="entry name" value="Cation-dep_OMT"/>
</dbReference>
<dbReference type="OrthoDB" id="10251242at2759"/>
<name>A0A813HYT6_POLGL</name>
<dbReference type="PANTHER" id="PTHR10509:SF14">
    <property type="entry name" value="CAFFEOYL-COA O-METHYLTRANSFERASE 3-RELATED"/>
    <property type="match status" value="1"/>
</dbReference>
<dbReference type="EMBL" id="CAJNNV010033325">
    <property type="protein sequence ID" value="CAE8643305.1"/>
    <property type="molecule type" value="Genomic_DNA"/>
</dbReference>
<dbReference type="Gene3D" id="3.40.50.150">
    <property type="entry name" value="Vaccinia Virus protein VP39"/>
    <property type="match status" value="1"/>
</dbReference>
<dbReference type="Gene3D" id="3.40.50.1970">
    <property type="match status" value="1"/>
</dbReference>
<dbReference type="SUPFAM" id="SSF53335">
    <property type="entry name" value="S-adenosyl-L-methionine-dependent methyltransferases"/>
    <property type="match status" value="1"/>
</dbReference>
<feature type="region of interest" description="Disordered" evidence="5">
    <location>
        <begin position="14"/>
        <end position="39"/>
    </location>
</feature>